<evidence type="ECO:0000313" key="5">
    <source>
        <dbReference type="EMBL" id="OOP65826.1"/>
    </source>
</evidence>
<dbReference type="Pfam" id="PF00440">
    <property type="entry name" value="TetR_N"/>
    <property type="match status" value="1"/>
</dbReference>
<name>A0A8E2I321_9BACI</name>
<comment type="caution">
    <text evidence="5">The sequence shown here is derived from an EMBL/GenBank/DDBJ whole genome shotgun (WGS) entry which is preliminary data.</text>
</comment>
<feature type="domain" description="HTH tetR-type" evidence="4">
    <location>
        <begin position="1"/>
        <end position="49"/>
    </location>
</feature>
<reference evidence="5 6" key="1">
    <citation type="submission" date="2017-01" db="EMBL/GenBank/DDBJ databases">
        <title>Draft genome sequence of Bacillus oleronius.</title>
        <authorList>
            <person name="Allam M."/>
        </authorList>
    </citation>
    <scope>NUCLEOTIDE SEQUENCE [LARGE SCALE GENOMIC DNA]</scope>
    <source>
        <strain evidence="5 6">DSM 9356</strain>
    </source>
</reference>
<accession>A0A8E2I321</accession>
<dbReference type="InterPro" id="IPR050624">
    <property type="entry name" value="HTH-type_Tx_Regulator"/>
</dbReference>
<dbReference type="PROSITE" id="PS01081">
    <property type="entry name" value="HTH_TETR_1"/>
    <property type="match status" value="1"/>
</dbReference>
<feature type="DNA-binding region" description="H-T-H motif" evidence="3">
    <location>
        <begin position="12"/>
        <end position="31"/>
    </location>
</feature>
<feature type="non-terminal residue" evidence="5">
    <location>
        <position position="1"/>
    </location>
</feature>
<protein>
    <recommendedName>
        <fullName evidence="4">HTH tetR-type domain-containing protein</fullName>
    </recommendedName>
</protein>
<dbReference type="Gene3D" id="1.10.357.10">
    <property type="entry name" value="Tetracycline Repressor, domain 2"/>
    <property type="match status" value="1"/>
</dbReference>
<dbReference type="RefSeq" id="WP_078111408.1">
    <property type="nucleotide sequence ID" value="NZ_MTLA01000443.1"/>
</dbReference>
<dbReference type="PANTHER" id="PTHR43479">
    <property type="entry name" value="ACREF/ENVCD OPERON REPRESSOR-RELATED"/>
    <property type="match status" value="1"/>
</dbReference>
<organism evidence="5 6">
    <name type="scientific">Heyndrickxia oleronia</name>
    <dbReference type="NCBI Taxonomy" id="38875"/>
    <lineage>
        <taxon>Bacteria</taxon>
        <taxon>Bacillati</taxon>
        <taxon>Bacillota</taxon>
        <taxon>Bacilli</taxon>
        <taxon>Bacillales</taxon>
        <taxon>Bacillaceae</taxon>
        <taxon>Heyndrickxia</taxon>
    </lineage>
</organism>
<dbReference type="PROSITE" id="PS50977">
    <property type="entry name" value="HTH_TETR_2"/>
    <property type="match status" value="1"/>
</dbReference>
<gene>
    <name evidence="5" type="ORF">BWZ43_24170</name>
</gene>
<dbReference type="InterPro" id="IPR001647">
    <property type="entry name" value="HTH_TetR"/>
</dbReference>
<dbReference type="PANTHER" id="PTHR43479:SF22">
    <property type="entry name" value="TRANSCRIPTIONAL REGULATOR, TETR FAMILY"/>
    <property type="match status" value="1"/>
</dbReference>
<evidence type="ECO:0000313" key="6">
    <source>
        <dbReference type="Proteomes" id="UP000189761"/>
    </source>
</evidence>
<dbReference type="Proteomes" id="UP000189761">
    <property type="component" value="Unassembled WGS sequence"/>
</dbReference>
<dbReference type="InterPro" id="IPR023772">
    <property type="entry name" value="DNA-bd_HTH_TetR-type_CS"/>
</dbReference>
<keyword evidence="6" id="KW-1185">Reference proteome</keyword>
<proteinExistence type="predicted"/>
<dbReference type="AlphaFoldDB" id="A0A8E2I321"/>
<sequence>VLFSEKGFHAASMQEIADASNVSKGTIYTYFSSKDDLLYSIIRYYIEHVVTKMGEAFEEDLTPKEKFSKLLRVLLNERYQYNEFFSMIHQEQIFSKKVKQIFIHLHEHSFNWLKLLLLEEFGEKVRPYIPEGYILFLSILRGYLRVKAYDEKIINNDQLAIHITERVYDLLHAMIDQQVSPILTEQFMHEIHDSFENTRNNDSLEKILKEMTLIVQSLSLSIRETKELLSSIDFLYAEFKKKDPQIFLIKGVLANFSQIKEIAPYRIQIEKFLGL</sequence>
<evidence type="ECO:0000256" key="3">
    <source>
        <dbReference type="PROSITE-ProRule" id="PRU00335"/>
    </source>
</evidence>
<evidence type="ECO:0000259" key="4">
    <source>
        <dbReference type="PROSITE" id="PS50977"/>
    </source>
</evidence>
<dbReference type="EMBL" id="MTLA01000443">
    <property type="protein sequence ID" value="OOP65826.1"/>
    <property type="molecule type" value="Genomic_DNA"/>
</dbReference>
<evidence type="ECO:0000256" key="2">
    <source>
        <dbReference type="ARBA" id="ARBA00023125"/>
    </source>
</evidence>
<evidence type="ECO:0000256" key="1">
    <source>
        <dbReference type="ARBA" id="ARBA00022491"/>
    </source>
</evidence>
<keyword evidence="2 3" id="KW-0238">DNA-binding</keyword>
<dbReference type="InterPro" id="IPR009057">
    <property type="entry name" value="Homeodomain-like_sf"/>
</dbReference>
<keyword evidence="1" id="KW-0678">Repressor</keyword>
<dbReference type="SUPFAM" id="SSF46689">
    <property type="entry name" value="Homeodomain-like"/>
    <property type="match status" value="1"/>
</dbReference>
<dbReference type="GO" id="GO:0003677">
    <property type="term" value="F:DNA binding"/>
    <property type="evidence" value="ECO:0007669"/>
    <property type="project" value="UniProtKB-UniRule"/>
</dbReference>